<dbReference type="Gene3D" id="3.30.50.20">
    <property type="entry name" value="prophage-derive protein ybcO"/>
    <property type="match status" value="1"/>
</dbReference>
<gene>
    <name evidence="1" type="ORF">A8E72_16685</name>
</gene>
<name>A0A1V2W3Q7_9BURK</name>
<organism evidence="1 2">
    <name type="scientific">Burkholderia cenocepacia</name>
    <dbReference type="NCBI Taxonomy" id="95486"/>
    <lineage>
        <taxon>Bacteria</taxon>
        <taxon>Pseudomonadati</taxon>
        <taxon>Pseudomonadota</taxon>
        <taxon>Betaproteobacteria</taxon>
        <taxon>Burkholderiales</taxon>
        <taxon>Burkholderiaceae</taxon>
        <taxon>Burkholderia</taxon>
        <taxon>Burkholderia cepacia complex</taxon>
    </lineage>
</organism>
<dbReference type="Proteomes" id="UP000188543">
    <property type="component" value="Unassembled WGS sequence"/>
</dbReference>
<evidence type="ECO:0000313" key="2">
    <source>
        <dbReference type="Proteomes" id="UP000188543"/>
    </source>
</evidence>
<proteinExistence type="predicted"/>
<dbReference type="AlphaFoldDB" id="A0A1V2W3Q7"/>
<dbReference type="RefSeq" id="WP_048986634.1">
    <property type="nucleotide sequence ID" value="NZ_CADETN010000010.1"/>
</dbReference>
<accession>A0A1V2W3Q7</accession>
<reference evidence="1 2" key="1">
    <citation type="submission" date="2016-08" db="EMBL/GenBank/DDBJ databases">
        <authorList>
            <person name="Seilhamer J.J."/>
        </authorList>
    </citation>
    <scope>NUCLEOTIDE SEQUENCE [LARGE SCALE GENOMIC DNA]</scope>
    <source>
        <strain evidence="1 2">VC14762</strain>
    </source>
</reference>
<protein>
    <submittedName>
        <fullName evidence="1">Uncharacterized protein</fullName>
    </submittedName>
</protein>
<sequence length="110" mass="11929">MTARLIGIPKLLTFRSEDLRRAVVQLPCMNCGVERYTQAAHANYGKAGALKASDAAIAALCADRPGVRGCHAMLDQGGVLEKDERRAFEIEMVAKTYIALIERGLLVVAK</sequence>
<dbReference type="OrthoDB" id="8594085at2"/>
<evidence type="ECO:0000313" key="1">
    <source>
        <dbReference type="EMBL" id="ONU85032.1"/>
    </source>
</evidence>
<dbReference type="EMBL" id="MUTJ01000053">
    <property type="protein sequence ID" value="ONU85032.1"/>
    <property type="molecule type" value="Genomic_DNA"/>
</dbReference>
<comment type="caution">
    <text evidence="1">The sequence shown here is derived from an EMBL/GenBank/DDBJ whole genome shotgun (WGS) entry which is preliminary data.</text>
</comment>